<gene>
    <name evidence="2" type="ORF">NFI95_01890</name>
</gene>
<evidence type="ECO:0000313" key="3">
    <source>
        <dbReference type="Proteomes" id="UP001524587"/>
    </source>
</evidence>
<dbReference type="Pfam" id="PF04241">
    <property type="entry name" value="DUF423"/>
    <property type="match status" value="1"/>
</dbReference>
<keyword evidence="1" id="KW-1133">Transmembrane helix</keyword>
<dbReference type="Proteomes" id="UP001524587">
    <property type="component" value="Unassembled WGS sequence"/>
</dbReference>
<feature type="transmembrane region" description="Helical" evidence="1">
    <location>
        <begin position="113"/>
        <end position="132"/>
    </location>
</feature>
<protein>
    <submittedName>
        <fullName evidence="2">DUF423 domain-containing protein</fullName>
    </submittedName>
</protein>
<organism evidence="2 3">
    <name type="scientific">Endosaccharibacter trunci</name>
    <dbReference type="NCBI Taxonomy" id="2812733"/>
    <lineage>
        <taxon>Bacteria</taxon>
        <taxon>Pseudomonadati</taxon>
        <taxon>Pseudomonadota</taxon>
        <taxon>Alphaproteobacteria</taxon>
        <taxon>Acetobacterales</taxon>
        <taxon>Acetobacteraceae</taxon>
        <taxon>Endosaccharibacter</taxon>
    </lineage>
</organism>
<comment type="caution">
    <text evidence="2">The sequence shown here is derived from an EMBL/GenBank/DDBJ whole genome shotgun (WGS) entry which is preliminary data.</text>
</comment>
<feature type="transmembrane region" description="Helical" evidence="1">
    <location>
        <begin position="16"/>
        <end position="37"/>
    </location>
</feature>
<accession>A0ABT1W4Y6</accession>
<keyword evidence="1" id="KW-0472">Membrane</keyword>
<name>A0ABT1W4Y6_9PROT</name>
<proteinExistence type="predicted"/>
<evidence type="ECO:0000313" key="2">
    <source>
        <dbReference type="EMBL" id="MCQ8277201.1"/>
    </source>
</evidence>
<dbReference type="InterPro" id="IPR006696">
    <property type="entry name" value="DUF423"/>
</dbReference>
<dbReference type="RefSeq" id="WP_422862639.1">
    <property type="nucleotide sequence ID" value="NZ_JAMSKV010000001.1"/>
</dbReference>
<reference evidence="2 3" key="1">
    <citation type="submission" date="2022-06" db="EMBL/GenBank/DDBJ databases">
        <title>Endosaccharibacter gen. nov., sp. nov., endophytic bacteria isolated from sugarcane.</title>
        <authorList>
            <person name="Pitiwittayakul N."/>
            <person name="Yukphan P."/>
            <person name="Charoenyingcharoen P."/>
            <person name="Tanasupawat S."/>
        </authorList>
    </citation>
    <scope>NUCLEOTIDE SEQUENCE [LARGE SCALE GENOMIC DNA]</scope>
    <source>
        <strain evidence="2 3">KSS8</strain>
    </source>
</reference>
<feature type="transmembrane region" description="Helical" evidence="1">
    <location>
        <begin position="85"/>
        <end position="107"/>
    </location>
</feature>
<keyword evidence="3" id="KW-1185">Reference proteome</keyword>
<dbReference type="EMBL" id="JAMSKV010000001">
    <property type="protein sequence ID" value="MCQ8277201.1"/>
    <property type="molecule type" value="Genomic_DNA"/>
</dbReference>
<sequence>MPLPAPRPPGSFDSRLFLGSGALFGLLTVLLGALAAHLPEAAFAPNGRALLRTQVEMQGWHLAALLATGLLIERQPGRGMILLRLAGWCFLLGLCAFCAGLSALAFWGSATLAHLAPVGGSVLMLGWLLLLLECLRR</sequence>
<evidence type="ECO:0000256" key="1">
    <source>
        <dbReference type="SAM" id="Phobius"/>
    </source>
</evidence>
<keyword evidence="1" id="KW-0812">Transmembrane</keyword>